<dbReference type="Pfam" id="PF21870">
    <property type="entry name" value="GP180_GOLD"/>
    <property type="match status" value="1"/>
</dbReference>
<evidence type="ECO:0000313" key="5">
    <source>
        <dbReference type="Proteomes" id="UP000694383"/>
    </source>
</evidence>
<keyword evidence="2" id="KW-0732">Signal</keyword>
<evidence type="ECO:0000259" key="3">
    <source>
        <dbReference type="Pfam" id="PF21870"/>
    </source>
</evidence>
<dbReference type="AlphaFoldDB" id="A0A8C7WSG2"/>
<feature type="region of interest" description="Disordered" evidence="1">
    <location>
        <begin position="90"/>
        <end position="181"/>
    </location>
</feature>
<feature type="domain" description="GPR180-like N-terminal" evidence="3">
    <location>
        <begin position="22"/>
        <end position="94"/>
    </location>
</feature>
<dbReference type="GeneTree" id="ENSGT00970000197763"/>
<evidence type="ECO:0000256" key="2">
    <source>
        <dbReference type="SAM" id="SignalP"/>
    </source>
</evidence>
<protein>
    <recommendedName>
        <fullName evidence="3">GPR180-like N-terminal domain-containing protein</fullName>
    </recommendedName>
</protein>
<sequence length="181" mass="19132">MSRLLAGFLAPLLFCPGTSGKTVAGTFRSEAAWRENGQFITAFVFRGDGGLLVCRLDDPALAAQRQARLLLFQDPGLDLHSLSCPDKLSKAQITGESERRSGPPGPNSFTFVSVHSVSQPSGTQPEHPPSGPAHILDAPEDPDGSGDPDLTFTVLLLNPDSAGNPLDHFSAEESGQNLSLL</sequence>
<keyword evidence="5" id="KW-1185">Reference proteome</keyword>
<name>A0A8C7WSG2_9TELE</name>
<reference evidence="4" key="1">
    <citation type="submission" date="2025-08" db="UniProtKB">
        <authorList>
            <consortium name="Ensembl"/>
        </authorList>
    </citation>
    <scope>IDENTIFICATION</scope>
</reference>
<dbReference type="Proteomes" id="UP000694383">
    <property type="component" value="Unplaced"/>
</dbReference>
<organism evidence="4 5">
    <name type="scientific">Oryzias sinensis</name>
    <name type="common">Chinese medaka</name>
    <dbReference type="NCBI Taxonomy" id="183150"/>
    <lineage>
        <taxon>Eukaryota</taxon>
        <taxon>Metazoa</taxon>
        <taxon>Chordata</taxon>
        <taxon>Craniata</taxon>
        <taxon>Vertebrata</taxon>
        <taxon>Euteleostomi</taxon>
        <taxon>Actinopterygii</taxon>
        <taxon>Neopterygii</taxon>
        <taxon>Teleostei</taxon>
        <taxon>Neoteleostei</taxon>
        <taxon>Acanthomorphata</taxon>
        <taxon>Ovalentaria</taxon>
        <taxon>Atherinomorphae</taxon>
        <taxon>Beloniformes</taxon>
        <taxon>Adrianichthyidae</taxon>
        <taxon>Oryziinae</taxon>
        <taxon>Oryzias</taxon>
    </lineage>
</organism>
<feature type="chain" id="PRO_5034919284" description="GPR180-like N-terminal domain-containing protein" evidence="2">
    <location>
        <begin position="21"/>
        <end position="181"/>
    </location>
</feature>
<accession>A0A8C7WSG2</accession>
<evidence type="ECO:0000313" key="4">
    <source>
        <dbReference type="Ensembl" id="ENSOSIP00000002667.1"/>
    </source>
</evidence>
<reference evidence="4" key="2">
    <citation type="submission" date="2025-09" db="UniProtKB">
        <authorList>
            <consortium name="Ensembl"/>
        </authorList>
    </citation>
    <scope>IDENTIFICATION</scope>
</reference>
<feature type="signal peptide" evidence="2">
    <location>
        <begin position="1"/>
        <end position="20"/>
    </location>
</feature>
<dbReference type="InterPro" id="IPR053880">
    <property type="entry name" value="GPR180-like_N"/>
</dbReference>
<feature type="compositionally biased region" description="Polar residues" evidence="1">
    <location>
        <begin position="107"/>
        <end position="124"/>
    </location>
</feature>
<proteinExistence type="predicted"/>
<evidence type="ECO:0000256" key="1">
    <source>
        <dbReference type="SAM" id="MobiDB-lite"/>
    </source>
</evidence>
<dbReference type="Ensembl" id="ENSOSIT00000002863.1">
    <property type="protein sequence ID" value="ENSOSIP00000002667.1"/>
    <property type="gene ID" value="ENSOSIG00000001641.1"/>
</dbReference>